<dbReference type="Proteomes" id="UP001141552">
    <property type="component" value="Unassembled WGS sequence"/>
</dbReference>
<evidence type="ECO:0000256" key="1">
    <source>
        <dbReference type="SAM" id="MobiDB-lite"/>
    </source>
</evidence>
<sequence>MGRGRRLGTEINVDDDHDHTNIPRARRLSIVKSRASNNDHLPPPPPPPTRNKHASLSVKKKSSGSFKSWWTSPETKRKKRVAKYKLYAVEGKVKSSFKKGCRWIKKTCSRIVHGA</sequence>
<evidence type="ECO:0000313" key="2">
    <source>
        <dbReference type="EMBL" id="KAJ4823142.1"/>
    </source>
</evidence>
<keyword evidence="3" id="KW-1185">Reference proteome</keyword>
<protein>
    <recommendedName>
        <fullName evidence="4">DUF3511 domain-containing protein</fullName>
    </recommendedName>
</protein>
<dbReference type="Pfam" id="PF12023">
    <property type="entry name" value="DUF3511"/>
    <property type="match status" value="1"/>
</dbReference>
<proteinExistence type="predicted"/>
<dbReference type="PANTHER" id="PTHR33193:SF68">
    <property type="entry name" value="DUF3511 DOMAIN-CONTAINING PROTEIN"/>
    <property type="match status" value="1"/>
</dbReference>
<dbReference type="PANTHER" id="PTHR33193">
    <property type="entry name" value="DOMAIN PROTEIN, PUTATIVE (DUF3511)-RELATED"/>
    <property type="match status" value="1"/>
</dbReference>
<reference evidence="2" key="1">
    <citation type="submission" date="2022-02" db="EMBL/GenBank/DDBJ databases">
        <authorList>
            <person name="Henning P.M."/>
            <person name="McCubbin A.G."/>
            <person name="Shore J.S."/>
        </authorList>
    </citation>
    <scope>NUCLEOTIDE SEQUENCE</scope>
    <source>
        <strain evidence="2">F60SS</strain>
        <tissue evidence="2">Leaves</tissue>
    </source>
</reference>
<reference evidence="2" key="2">
    <citation type="journal article" date="2023" name="Plants (Basel)">
        <title>Annotation of the Turnera subulata (Passifloraceae) Draft Genome Reveals the S-Locus Evolved after the Divergence of Turneroideae from Passifloroideae in a Stepwise Manner.</title>
        <authorList>
            <person name="Henning P.M."/>
            <person name="Roalson E.H."/>
            <person name="Mir W."/>
            <person name="McCubbin A.G."/>
            <person name="Shore J.S."/>
        </authorList>
    </citation>
    <scope>NUCLEOTIDE SEQUENCE</scope>
    <source>
        <strain evidence="2">F60SS</strain>
    </source>
</reference>
<feature type="region of interest" description="Disordered" evidence="1">
    <location>
        <begin position="1"/>
        <end position="78"/>
    </location>
</feature>
<feature type="compositionally biased region" description="Basic residues" evidence="1">
    <location>
        <begin position="50"/>
        <end position="62"/>
    </location>
</feature>
<evidence type="ECO:0008006" key="4">
    <source>
        <dbReference type="Google" id="ProtNLM"/>
    </source>
</evidence>
<comment type="caution">
    <text evidence="2">The sequence shown here is derived from an EMBL/GenBank/DDBJ whole genome shotgun (WGS) entry which is preliminary data.</text>
</comment>
<organism evidence="2 3">
    <name type="scientific">Turnera subulata</name>
    <dbReference type="NCBI Taxonomy" id="218843"/>
    <lineage>
        <taxon>Eukaryota</taxon>
        <taxon>Viridiplantae</taxon>
        <taxon>Streptophyta</taxon>
        <taxon>Embryophyta</taxon>
        <taxon>Tracheophyta</taxon>
        <taxon>Spermatophyta</taxon>
        <taxon>Magnoliopsida</taxon>
        <taxon>eudicotyledons</taxon>
        <taxon>Gunneridae</taxon>
        <taxon>Pentapetalae</taxon>
        <taxon>rosids</taxon>
        <taxon>fabids</taxon>
        <taxon>Malpighiales</taxon>
        <taxon>Passifloraceae</taxon>
        <taxon>Turnera</taxon>
    </lineage>
</organism>
<name>A0A9Q0J058_9ROSI</name>
<dbReference type="InterPro" id="IPR021899">
    <property type="entry name" value="DUF3511"/>
</dbReference>
<accession>A0A9Q0J058</accession>
<dbReference type="OrthoDB" id="660385at2759"/>
<dbReference type="AlphaFoldDB" id="A0A9Q0J058"/>
<evidence type="ECO:0000313" key="3">
    <source>
        <dbReference type="Proteomes" id="UP001141552"/>
    </source>
</evidence>
<gene>
    <name evidence="2" type="ORF">Tsubulata_039132</name>
</gene>
<dbReference type="EMBL" id="JAKUCV010007510">
    <property type="protein sequence ID" value="KAJ4823142.1"/>
    <property type="molecule type" value="Genomic_DNA"/>
</dbReference>